<keyword evidence="5" id="KW-0862">Zinc</keyword>
<feature type="chain" id="PRO_5047321229" description="Peptidase M48 domain-containing protein" evidence="7">
    <location>
        <begin position="38"/>
        <end position="492"/>
    </location>
</feature>
<dbReference type="SUPFAM" id="SSF48452">
    <property type="entry name" value="TPR-like"/>
    <property type="match status" value="1"/>
</dbReference>
<dbReference type="SMART" id="SM00028">
    <property type="entry name" value="TPR"/>
    <property type="match status" value="4"/>
</dbReference>
<evidence type="ECO:0000313" key="9">
    <source>
        <dbReference type="EMBL" id="GGX99047.1"/>
    </source>
</evidence>
<keyword evidence="10" id="KW-1185">Reference proteome</keyword>
<comment type="cofactor">
    <cofactor evidence="1">
        <name>Zn(2+)</name>
        <dbReference type="ChEBI" id="CHEBI:29105"/>
    </cofactor>
</comment>
<evidence type="ECO:0000256" key="6">
    <source>
        <dbReference type="ARBA" id="ARBA00023049"/>
    </source>
</evidence>
<evidence type="ECO:0000256" key="3">
    <source>
        <dbReference type="ARBA" id="ARBA00022723"/>
    </source>
</evidence>
<dbReference type="Gene3D" id="3.30.2010.10">
    <property type="entry name" value="Metalloproteases ('zincins'), catalytic domain"/>
    <property type="match status" value="1"/>
</dbReference>
<comment type="caution">
    <text evidence="9">The sequence shown here is derived from an EMBL/GenBank/DDBJ whole genome shotgun (WGS) entry which is preliminary data.</text>
</comment>
<keyword evidence="6" id="KW-0482">Metalloprotease</keyword>
<name>A0ABQ2YY11_9NEIS</name>
<dbReference type="Pfam" id="PF13432">
    <property type="entry name" value="TPR_16"/>
    <property type="match status" value="1"/>
</dbReference>
<evidence type="ECO:0000313" key="10">
    <source>
        <dbReference type="Proteomes" id="UP000600877"/>
    </source>
</evidence>
<keyword evidence="3" id="KW-0479">Metal-binding</keyword>
<dbReference type="Pfam" id="PF14559">
    <property type="entry name" value="TPR_19"/>
    <property type="match status" value="1"/>
</dbReference>
<keyword evidence="4" id="KW-0378">Hydrolase</keyword>
<dbReference type="CDD" id="cd07333">
    <property type="entry name" value="M48C_bepA_like"/>
    <property type="match status" value="1"/>
</dbReference>
<evidence type="ECO:0000256" key="5">
    <source>
        <dbReference type="ARBA" id="ARBA00022833"/>
    </source>
</evidence>
<accession>A0ABQ2YY11</accession>
<evidence type="ECO:0000256" key="2">
    <source>
        <dbReference type="ARBA" id="ARBA00022670"/>
    </source>
</evidence>
<protein>
    <recommendedName>
        <fullName evidence="8">Peptidase M48 domain-containing protein</fullName>
    </recommendedName>
</protein>
<dbReference type="InterPro" id="IPR051156">
    <property type="entry name" value="Mito/Outer_Membr_Metalloprot"/>
</dbReference>
<dbReference type="InterPro" id="IPR011990">
    <property type="entry name" value="TPR-like_helical_dom_sf"/>
</dbReference>
<keyword evidence="2" id="KW-0645">Protease</keyword>
<dbReference type="PANTHER" id="PTHR22726">
    <property type="entry name" value="METALLOENDOPEPTIDASE OMA1"/>
    <property type="match status" value="1"/>
</dbReference>
<evidence type="ECO:0000259" key="8">
    <source>
        <dbReference type="Pfam" id="PF01435"/>
    </source>
</evidence>
<dbReference type="EMBL" id="BMYW01000012">
    <property type="protein sequence ID" value="GGX99047.1"/>
    <property type="molecule type" value="Genomic_DNA"/>
</dbReference>
<dbReference type="InterPro" id="IPR001915">
    <property type="entry name" value="Peptidase_M48"/>
</dbReference>
<reference evidence="10" key="1">
    <citation type="journal article" date="2019" name="Int. J. Syst. Evol. Microbiol.">
        <title>The Global Catalogue of Microorganisms (GCM) 10K type strain sequencing project: providing services to taxonomists for standard genome sequencing and annotation.</title>
        <authorList>
            <consortium name="The Broad Institute Genomics Platform"/>
            <consortium name="The Broad Institute Genome Sequencing Center for Infectious Disease"/>
            <person name="Wu L."/>
            <person name="Ma J."/>
        </authorList>
    </citation>
    <scope>NUCLEOTIDE SEQUENCE [LARGE SCALE GENOMIC DNA]</scope>
    <source>
        <strain evidence="10">KCTC 32041</strain>
    </source>
</reference>
<feature type="domain" description="Peptidase M48" evidence="8">
    <location>
        <begin position="81"/>
        <end position="269"/>
    </location>
</feature>
<gene>
    <name evidence="9" type="ORF">GCM10011290_28800</name>
</gene>
<proteinExistence type="predicted"/>
<evidence type="ECO:0000256" key="7">
    <source>
        <dbReference type="SAM" id="SignalP"/>
    </source>
</evidence>
<dbReference type="PANTHER" id="PTHR22726:SF1">
    <property type="entry name" value="METALLOENDOPEPTIDASE OMA1, MITOCHONDRIAL"/>
    <property type="match status" value="1"/>
</dbReference>
<dbReference type="Pfam" id="PF01435">
    <property type="entry name" value="Peptidase_M48"/>
    <property type="match status" value="1"/>
</dbReference>
<organism evidence="9 10">
    <name type="scientific">Vogesella alkaliphila</name>
    <dbReference type="NCBI Taxonomy" id="1193621"/>
    <lineage>
        <taxon>Bacteria</taxon>
        <taxon>Pseudomonadati</taxon>
        <taxon>Pseudomonadota</taxon>
        <taxon>Betaproteobacteria</taxon>
        <taxon>Neisseriales</taxon>
        <taxon>Chromobacteriaceae</taxon>
        <taxon>Vogesella</taxon>
    </lineage>
</organism>
<keyword evidence="7" id="KW-0732">Signal</keyword>
<evidence type="ECO:0000256" key="4">
    <source>
        <dbReference type="ARBA" id="ARBA00022801"/>
    </source>
</evidence>
<evidence type="ECO:0000256" key="1">
    <source>
        <dbReference type="ARBA" id="ARBA00001947"/>
    </source>
</evidence>
<dbReference type="Gene3D" id="1.25.40.10">
    <property type="entry name" value="Tetratricopeptide repeat domain"/>
    <property type="match status" value="1"/>
</dbReference>
<dbReference type="Proteomes" id="UP000600877">
    <property type="component" value="Unassembled WGS sequence"/>
</dbReference>
<feature type="signal peptide" evidence="7">
    <location>
        <begin position="1"/>
        <end position="37"/>
    </location>
</feature>
<sequence length="492" mass="53736">MQLPAAARYHTGMKRHSRRALFVASLLATLAAPPLFAANDLPSLGTVAESALPQAEENRIGRDILRSLRGDGDVIDDAEVNAYLADLGGRLAAGAQLPGMRFAFFVVNDRSINAFALPGGVIGVHSGLLLATQSEGELASVLAHEIAHVSQRHLARMQEGEGNRHLLMLAAILAGVLASNASNGEVSAGMVNAGVGLAASRQLAYSRDFEREADRIGMQYLTAAGFDARSMAGFFDRLQQTHRHNDNNAFGFLRTHPLTGERVSEAQNRAQGYPLRMRADSQDFLLMREKLRLATLSAAEAERHYRTALAAGRFLQPGATYYGLARALLQLGRHDEAQQALASAQRQLPPHPALLLLGGDIQRAAANLDGALARYQQALQQFPSNDALWLARIDTLLQARRSAEARQQIELALKRAPDNAALWRLAARSYGEADALRYHAALGHAFYIEQEFESARIQYQLASRAGGDDFYLRSTVEARLREIDKQRPAKPR</sequence>
<dbReference type="InterPro" id="IPR019734">
    <property type="entry name" value="TPR_rpt"/>
</dbReference>